<dbReference type="AlphaFoldDB" id="A0A3B0MK69"/>
<sequence>MSSNKLSFSHLLGRKAKAAEDEEEKVRKTKSR</sequence>
<accession>A0A3B0MK69</accession>
<gene>
    <name evidence="2" type="ORF">ARTV_2827</name>
</gene>
<reference evidence="2" key="1">
    <citation type="submission" date="2018-04" db="EMBL/GenBank/DDBJ databases">
        <authorList>
            <person name="Go L.Y."/>
            <person name="Mitchell J.A."/>
        </authorList>
    </citation>
    <scope>NUCLEOTIDE SEQUENCE</scope>
    <source>
        <strain evidence="2">ARTV</strain>
    </source>
</reference>
<proteinExistence type="predicted"/>
<dbReference type="EMBL" id="UFQR01000015">
    <property type="protein sequence ID" value="SSW96419.1"/>
    <property type="molecule type" value="Genomic_DNA"/>
</dbReference>
<protein>
    <submittedName>
        <fullName evidence="2">Uncharacterized protein</fullName>
    </submittedName>
</protein>
<name>A0A3B0MK69_9GAMM</name>
<evidence type="ECO:0000256" key="1">
    <source>
        <dbReference type="SAM" id="MobiDB-lite"/>
    </source>
</evidence>
<organism evidence="2">
    <name type="scientific">Arsenophonus endosymbiont of Trialeurodes vaporariorum</name>
    <dbReference type="NCBI Taxonomy" id="235567"/>
    <lineage>
        <taxon>Bacteria</taxon>
        <taxon>Pseudomonadati</taxon>
        <taxon>Pseudomonadota</taxon>
        <taxon>Gammaproteobacteria</taxon>
        <taxon>Enterobacterales</taxon>
        <taxon>Morganellaceae</taxon>
        <taxon>Arsenophonus</taxon>
    </lineage>
</organism>
<evidence type="ECO:0000313" key="2">
    <source>
        <dbReference type="EMBL" id="SSW96419.1"/>
    </source>
</evidence>
<feature type="region of interest" description="Disordered" evidence="1">
    <location>
        <begin position="1"/>
        <end position="32"/>
    </location>
</feature>